<keyword evidence="4" id="KW-1185">Reference proteome</keyword>
<comment type="caution">
    <text evidence="3">The sequence shown here is derived from an EMBL/GenBank/DDBJ whole genome shotgun (WGS) entry which is preliminary data.</text>
</comment>
<accession>A0A8K0X7K0</accession>
<dbReference type="EMBL" id="JAGPXD010000002">
    <property type="protein sequence ID" value="KAH7368026.1"/>
    <property type="molecule type" value="Genomic_DNA"/>
</dbReference>
<feature type="transmembrane region" description="Helical" evidence="2">
    <location>
        <begin position="35"/>
        <end position="56"/>
    </location>
</feature>
<keyword evidence="2" id="KW-0472">Membrane</keyword>
<organism evidence="3 4">
    <name type="scientific">Plectosphaerella cucumerina</name>
    <dbReference type="NCBI Taxonomy" id="40658"/>
    <lineage>
        <taxon>Eukaryota</taxon>
        <taxon>Fungi</taxon>
        <taxon>Dikarya</taxon>
        <taxon>Ascomycota</taxon>
        <taxon>Pezizomycotina</taxon>
        <taxon>Sordariomycetes</taxon>
        <taxon>Hypocreomycetidae</taxon>
        <taxon>Glomerellales</taxon>
        <taxon>Plectosphaerellaceae</taxon>
        <taxon>Plectosphaerella</taxon>
    </lineage>
</organism>
<reference evidence="3" key="1">
    <citation type="journal article" date="2021" name="Nat. Commun.">
        <title>Genetic determinants of endophytism in the Arabidopsis root mycobiome.</title>
        <authorList>
            <person name="Mesny F."/>
            <person name="Miyauchi S."/>
            <person name="Thiergart T."/>
            <person name="Pickel B."/>
            <person name="Atanasova L."/>
            <person name="Karlsson M."/>
            <person name="Huettel B."/>
            <person name="Barry K.W."/>
            <person name="Haridas S."/>
            <person name="Chen C."/>
            <person name="Bauer D."/>
            <person name="Andreopoulos W."/>
            <person name="Pangilinan J."/>
            <person name="LaButti K."/>
            <person name="Riley R."/>
            <person name="Lipzen A."/>
            <person name="Clum A."/>
            <person name="Drula E."/>
            <person name="Henrissat B."/>
            <person name="Kohler A."/>
            <person name="Grigoriev I.V."/>
            <person name="Martin F.M."/>
            <person name="Hacquard S."/>
        </authorList>
    </citation>
    <scope>NUCLEOTIDE SEQUENCE</scope>
    <source>
        <strain evidence="3">MPI-CAGE-AT-0016</strain>
    </source>
</reference>
<evidence type="ECO:0000256" key="1">
    <source>
        <dbReference type="SAM" id="MobiDB-lite"/>
    </source>
</evidence>
<evidence type="ECO:0000313" key="3">
    <source>
        <dbReference type="EMBL" id="KAH7368026.1"/>
    </source>
</evidence>
<dbReference type="Proteomes" id="UP000813385">
    <property type="component" value="Unassembled WGS sequence"/>
</dbReference>
<keyword evidence="2" id="KW-0812">Transmembrane</keyword>
<feature type="region of interest" description="Disordered" evidence="1">
    <location>
        <begin position="155"/>
        <end position="179"/>
    </location>
</feature>
<name>A0A8K0X7K0_9PEZI</name>
<proteinExistence type="predicted"/>
<keyword evidence="2" id="KW-1133">Transmembrane helix</keyword>
<sequence>MVEGDVERAKRCSGLSVPVRRRTTRPRPSNTHELISSQALGCGTLGACGVAAMWSGRRRGTGSRARVGRLGCQRTDGHEGGKSGWAGLLARASTPVKDTTRPIDGMGKWETIHEPSVVSEHGICHRVESSMSMWGNPYRSRFLQWDHAFPRTKIPNQITGNGPTPVPASQRYRGPRQRR</sequence>
<gene>
    <name evidence="3" type="ORF">B0T11DRAFT_276310</name>
</gene>
<evidence type="ECO:0000313" key="4">
    <source>
        <dbReference type="Proteomes" id="UP000813385"/>
    </source>
</evidence>
<evidence type="ECO:0000256" key="2">
    <source>
        <dbReference type="SAM" id="Phobius"/>
    </source>
</evidence>
<dbReference type="AlphaFoldDB" id="A0A8K0X7K0"/>
<protein>
    <submittedName>
        <fullName evidence="3">Uncharacterized protein</fullName>
    </submittedName>
</protein>